<sequence length="144" mass="16455">MLATGHSVCVDIVLPHVLIFTCLLTFKRANTLFHLLNILVVLPQYKKFASHQAFQNSLHYLQTAFEGGLSFFFNEYCFSCDEKSKALYKNKLNKVKSKPLLTAHCRNGFCVYCTLCCLIGCRRTFVHSSVVCTHQLRSSRVQQL</sequence>
<evidence type="ECO:0000313" key="1">
    <source>
        <dbReference type="EMBL" id="MAA13352.1"/>
    </source>
</evidence>
<accession>A0A224YHQ2</accession>
<name>A0A224YHQ2_9ACAR</name>
<proteinExistence type="predicted"/>
<organism evidence="1">
    <name type="scientific">Rhipicephalus zambeziensis</name>
    <dbReference type="NCBI Taxonomy" id="60191"/>
    <lineage>
        <taxon>Eukaryota</taxon>
        <taxon>Metazoa</taxon>
        <taxon>Ecdysozoa</taxon>
        <taxon>Arthropoda</taxon>
        <taxon>Chelicerata</taxon>
        <taxon>Arachnida</taxon>
        <taxon>Acari</taxon>
        <taxon>Parasitiformes</taxon>
        <taxon>Ixodida</taxon>
        <taxon>Ixodoidea</taxon>
        <taxon>Ixodidae</taxon>
        <taxon>Rhipicephalinae</taxon>
        <taxon>Rhipicephalus</taxon>
        <taxon>Rhipicephalus</taxon>
    </lineage>
</organism>
<dbReference type="AlphaFoldDB" id="A0A224YHQ2"/>
<protein>
    <submittedName>
        <fullName evidence="1">Uncharacterized protein</fullName>
    </submittedName>
</protein>
<dbReference type="EMBL" id="GFPF01002206">
    <property type="protein sequence ID" value="MAA13352.1"/>
    <property type="molecule type" value="Transcribed_RNA"/>
</dbReference>
<reference evidence="1" key="1">
    <citation type="journal article" date="2017" name="Parasit. Vectors">
        <title>Sialotranscriptomics of Rhipicephalus zambeziensis reveals intricate expression profiles of secretory proteins and suggests tight temporal transcriptional regulation during blood-feeding.</title>
        <authorList>
            <person name="de Castro M.H."/>
            <person name="de Klerk D."/>
            <person name="Pienaar R."/>
            <person name="Rees D.J.G."/>
            <person name="Mans B.J."/>
        </authorList>
    </citation>
    <scope>NUCLEOTIDE SEQUENCE</scope>
    <source>
        <tissue evidence="1">Salivary glands</tissue>
    </source>
</reference>